<sequence>MRDLSGAEIATSLNAAQWAPGCAGHMQPWRFVVAERGDSVHALLVSHLSRGNSGWVPRASVVFLAATELEDESGMPIEGKADAAGNLYALGQAAAHLALQAQAMGLWSHQFSGLDRDAVADALRVPRGVRIVAGIAVGHRGDVSSASEQEQLRERRREPLSSLAFHESWGRPWAADS</sequence>
<evidence type="ECO:0000313" key="5">
    <source>
        <dbReference type="Proteomes" id="UP001139485"/>
    </source>
</evidence>
<feature type="domain" description="Nitroreductase" evidence="3">
    <location>
        <begin position="50"/>
        <end position="139"/>
    </location>
</feature>
<dbReference type="GO" id="GO:0016491">
    <property type="term" value="F:oxidoreductase activity"/>
    <property type="evidence" value="ECO:0007669"/>
    <property type="project" value="UniProtKB-KW"/>
</dbReference>
<dbReference type="PANTHER" id="PTHR43673">
    <property type="entry name" value="NAD(P)H NITROREDUCTASE YDGI-RELATED"/>
    <property type="match status" value="1"/>
</dbReference>
<comment type="caution">
    <text evidence="4">The sequence shown here is derived from an EMBL/GenBank/DDBJ whole genome shotgun (WGS) entry which is preliminary data.</text>
</comment>
<dbReference type="Pfam" id="PF00881">
    <property type="entry name" value="Nitroreductase"/>
    <property type="match status" value="1"/>
</dbReference>
<reference evidence="4" key="1">
    <citation type="submission" date="2022-05" db="EMBL/GenBank/DDBJ databases">
        <authorList>
            <person name="Tuo L."/>
        </authorList>
    </citation>
    <scope>NUCLEOTIDE SEQUENCE</scope>
    <source>
        <strain evidence="4">BSK12Z-4</strain>
    </source>
</reference>
<dbReference type="PANTHER" id="PTHR43673:SF10">
    <property type="entry name" value="NADH DEHYDROGENASE_NAD(P)H NITROREDUCTASE XCC3605-RELATED"/>
    <property type="match status" value="1"/>
</dbReference>
<dbReference type="RefSeq" id="WP_250828912.1">
    <property type="nucleotide sequence ID" value="NZ_JAMOIL010000047.1"/>
</dbReference>
<dbReference type="InterPro" id="IPR000415">
    <property type="entry name" value="Nitroreductase-like"/>
</dbReference>
<protein>
    <submittedName>
        <fullName evidence="4">Nitroreductase family protein</fullName>
    </submittedName>
</protein>
<evidence type="ECO:0000313" key="4">
    <source>
        <dbReference type="EMBL" id="MCM0622745.1"/>
    </source>
</evidence>
<keyword evidence="5" id="KW-1185">Reference proteome</keyword>
<dbReference type="Gene3D" id="3.40.109.10">
    <property type="entry name" value="NADH Oxidase"/>
    <property type="match status" value="1"/>
</dbReference>
<dbReference type="Proteomes" id="UP001139485">
    <property type="component" value="Unassembled WGS sequence"/>
</dbReference>
<proteinExistence type="inferred from homology"/>
<evidence type="ECO:0000256" key="2">
    <source>
        <dbReference type="ARBA" id="ARBA00023002"/>
    </source>
</evidence>
<keyword evidence="2" id="KW-0560">Oxidoreductase</keyword>
<organism evidence="4 5">
    <name type="scientific">Nocardioides bruguierae</name>
    <dbReference type="NCBI Taxonomy" id="2945102"/>
    <lineage>
        <taxon>Bacteria</taxon>
        <taxon>Bacillati</taxon>
        <taxon>Actinomycetota</taxon>
        <taxon>Actinomycetes</taxon>
        <taxon>Propionibacteriales</taxon>
        <taxon>Nocardioidaceae</taxon>
        <taxon>Nocardioides</taxon>
    </lineage>
</organism>
<dbReference type="EMBL" id="JAMOIL010000047">
    <property type="protein sequence ID" value="MCM0622745.1"/>
    <property type="molecule type" value="Genomic_DNA"/>
</dbReference>
<comment type="similarity">
    <text evidence="1">Belongs to the nitroreductase family.</text>
</comment>
<gene>
    <name evidence="4" type="ORF">M8330_20855</name>
</gene>
<name>A0A9X2DBQ4_9ACTN</name>
<accession>A0A9X2DBQ4</accession>
<dbReference type="AlphaFoldDB" id="A0A9X2DBQ4"/>
<evidence type="ECO:0000256" key="1">
    <source>
        <dbReference type="ARBA" id="ARBA00007118"/>
    </source>
</evidence>
<dbReference type="SUPFAM" id="SSF55469">
    <property type="entry name" value="FMN-dependent nitroreductase-like"/>
    <property type="match status" value="1"/>
</dbReference>
<evidence type="ECO:0000259" key="3">
    <source>
        <dbReference type="Pfam" id="PF00881"/>
    </source>
</evidence>
<dbReference type="InterPro" id="IPR029479">
    <property type="entry name" value="Nitroreductase"/>
</dbReference>